<evidence type="ECO:0000313" key="1">
    <source>
        <dbReference type="EMBL" id="KAJ8684026.1"/>
    </source>
</evidence>
<keyword evidence="2" id="KW-1185">Reference proteome</keyword>
<reference evidence="1" key="1">
    <citation type="submission" date="2023-04" db="EMBL/GenBank/DDBJ databases">
        <title>A chromosome-level genome assembly of the parasitoid wasp Eretmocerus hayati.</title>
        <authorList>
            <person name="Zhong Y."/>
            <person name="Liu S."/>
            <person name="Liu Y."/>
        </authorList>
    </citation>
    <scope>NUCLEOTIDE SEQUENCE</scope>
    <source>
        <strain evidence="1">ZJU_SS_LIU_2023</strain>
    </source>
</reference>
<comment type="caution">
    <text evidence="1">The sequence shown here is derived from an EMBL/GenBank/DDBJ whole genome shotgun (WGS) entry which is preliminary data.</text>
</comment>
<evidence type="ECO:0000313" key="2">
    <source>
        <dbReference type="Proteomes" id="UP001239111"/>
    </source>
</evidence>
<sequence>MPIFQNDRDLAKALDEDEHEPQPGPSQTPEKRVRVNYRDPEDPGDGGTTSVAVIVGDDGEGSDGYLFETVQQVRSDLPICIKCPRKSVPFLRVFYDVCSLCFLPYVSKVLRDSVHRCPACGIRLGSKFASASEAFVVCVSHPEHLEESIRPTDDVEFL</sequence>
<accession>A0ACC2PMH9</accession>
<name>A0ACC2PMH9_9HYME</name>
<organism evidence="1 2">
    <name type="scientific">Eretmocerus hayati</name>
    <dbReference type="NCBI Taxonomy" id="131215"/>
    <lineage>
        <taxon>Eukaryota</taxon>
        <taxon>Metazoa</taxon>
        <taxon>Ecdysozoa</taxon>
        <taxon>Arthropoda</taxon>
        <taxon>Hexapoda</taxon>
        <taxon>Insecta</taxon>
        <taxon>Pterygota</taxon>
        <taxon>Neoptera</taxon>
        <taxon>Endopterygota</taxon>
        <taxon>Hymenoptera</taxon>
        <taxon>Apocrita</taxon>
        <taxon>Proctotrupomorpha</taxon>
        <taxon>Chalcidoidea</taxon>
        <taxon>Aphelinidae</taxon>
        <taxon>Aphelininae</taxon>
        <taxon>Eretmocerus</taxon>
    </lineage>
</organism>
<protein>
    <submittedName>
        <fullName evidence="1">Uncharacterized protein</fullName>
    </submittedName>
</protein>
<gene>
    <name evidence="1" type="ORF">QAD02_019818</name>
</gene>
<dbReference type="Proteomes" id="UP001239111">
    <property type="component" value="Chromosome 1"/>
</dbReference>
<dbReference type="EMBL" id="CM056741">
    <property type="protein sequence ID" value="KAJ8684026.1"/>
    <property type="molecule type" value="Genomic_DNA"/>
</dbReference>
<proteinExistence type="predicted"/>